<feature type="compositionally biased region" description="Acidic residues" evidence="4">
    <location>
        <begin position="1170"/>
        <end position="1199"/>
    </location>
</feature>
<dbReference type="RefSeq" id="XP_028544490.1">
    <property type="nucleotide sequence ID" value="XM_028688689.1"/>
</dbReference>
<dbReference type="PROSITE" id="PS51450">
    <property type="entry name" value="LRR"/>
    <property type="match status" value="2"/>
</dbReference>
<feature type="compositionally biased region" description="Basic and acidic residues" evidence="4">
    <location>
        <begin position="781"/>
        <end position="798"/>
    </location>
</feature>
<evidence type="ECO:0000313" key="6">
    <source>
        <dbReference type="Proteomes" id="UP000195521"/>
    </source>
</evidence>
<dbReference type="OMA" id="GDDNNHY"/>
<evidence type="ECO:0008006" key="7">
    <source>
        <dbReference type="Google" id="ProtNLM"/>
    </source>
</evidence>
<dbReference type="PANTHER" id="PTHR45617">
    <property type="entry name" value="LEUCINE RICH REPEAT FAMILY PROTEIN"/>
    <property type="match status" value="1"/>
</dbReference>
<keyword evidence="3" id="KW-0175">Coiled coil</keyword>
<feature type="compositionally biased region" description="Acidic residues" evidence="4">
    <location>
        <begin position="359"/>
        <end position="450"/>
    </location>
</feature>
<evidence type="ECO:0000313" key="5">
    <source>
        <dbReference type="EMBL" id="GAW81901.1"/>
    </source>
</evidence>
<feature type="compositionally biased region" description="Basic and acidic residues" evidence="4">
    <location>
        <begin position="1537"/>
        <end position="1559"/>
    </location>
</feature>
<feature type="region of interest" description="Disordered" evidence="4">
    <location>
        <begin position="1445"/>
        <end position="1559"/>
    </location>
</feature>
<feature type="compositionally biased region" description="Acidic residues" evidence="4">
    <location>
        <begin position="462"/>
        <end position="485"/>
    </location>
</feature>
<feature type="coiled-coil region" evidence="3">
    <location>
        <begin position="2184"/>
        <end position="2211"/>
    </location>
</feature>
<dbReference type="InterPro" id="IPR001611">
    <property type="entry name" value="Leu-rich_rpt"/>
</dbReference>
<dbReference type="SUPFAM" id="SSF52058">
    <property type="entry name" value="L domain-like"/>
    <property type="match status" value="1"/>
</dbReference>
<keyword evidence="6" id="KW-1185">Reference proteome</keyword>
<gene>
    <name evidence="5" type="ORF">PGO_113550</name>
</gene>
<proteinExistence type="predicted"/>
<feature type="region of interest" description="Disordered" evidence="4">
    <location>
        <begin position="859"/>
        <end position="977"/>
    </location>
</feature>
<keyword evidence="2" id="KW-0677">Repeat</keyword>
<feature type="compositionally biased region" description="Acidic residues" evidence="4">
    <location>
        <begin position="1099"/>
        <end position="1155"/>
    </location>
</feature>
<dbReference type="InterPro" id="IPR032675">
    <property type="entry name" value="LRR_dom_sf"/>
</dbReference>
<feature type="compositionally biased region" description="Polar residues" evidence="4">
    <location>
        <begin position="1333"/>
        <end position="1358"/>
    </location>
</feature>
<dbReference type="GeneID" id="39748633"/>
<dbReference type="EMBL" id="BDQF01000012">
    <property type="protein sequence ID" value="GAW81901.1"/>
    <property type="molecule type" value="Genomic_DNA"/>
</dbReference>
<feature type="compositionally biased region" description="Basic and acidic residues" evidence="4">
    <location>
        <begin position="920"/>
        <end position="957"/>
    </location>
</feature>
<feature type="compositionally biased region" description="Acidic residues" evidence="4">
    <location>
        <begin position="958"/>
        <end position="977"/>
    </location>
</feature>
<feature type="compositionally biased region" description="Acidic residues" evidence="4">
    <location>
        <begin position="1496"/>
        <end position="1521"/>
    </location>
</feature>
<feature type="compositionally biased region" description="Basic and acidic residues" evidence="4">
    <location>
        <begin position="451"/>
        <end position="461"/>
    </location>
</feature>
<feature type="compositionally biased region" description="Basic and acidic residues" evidence="4">
    <location>
        <begin position="861"/>
        <end position="873"/>
    </location>
</feature>
<feature type="region of interest" description="Disordered" evidence="4">
    <location>
        <begin position="609"/>
        <end position="760"/>
    </location>
</feature>
<comment type="caution">
    <text evidence="5">The sequence shown here is derived from an EMBL/GenBank/DDBJ whole genome shotgun (WGS) entry which is preliminary data.</text>
</comment>
<feature type="compositionally biased region" description="Basic and acidic residues" evidence="4">
    <location>
        <begin position="1728"/>
        <end position="1760"/>
    </location>
</feature>
<name>A0A1Y1JHA4_PLAGO</name>
<feature type="region of interest" description="Disordered" evidence="4">
    <location>
        <begin position="1680"/>
        <end position="1820"/>
    </location>
</feature>
<dbReference type="SMART" id="SM00365">
    <property type="entry name" value="LRR_SD22"/>
    <property type="match status" value="4"/>
</dbReference>
<feature type="compositionally biased region" description="Basic and acidic residues" evidence="4">
    <location>
        <begin position="1790"/>
        <end position="1812"/>
    </location>
</feature>
<feature type="compositionally biased region" description="Acidic residues" evidence="4">
    <location>
        <begin position="530"/>
        <end position="542"/>
    </location>
</feature>
<feature type="compositionally biased region" description="Polar residues" evidence="4">
    <location>
        <begin position="549"/>
        <end position="562"/>
    </location>
</feature>
<organism evidence="5 6">
    <name type="scientific">Plasmodium gonderi</name>
    <dbReference type="NCBI Taxonomy" id="77519"/>
    <lineage>
        <taxon>Eukaryota</taxon>
        <taxon>Sar</taxon>
        <taxon>Alveolata</taxon>
        <taxon>Apicomplexa</taxon>
        <taxon>Aconoidasida</taxon>
        <taxon>Haemosporida</taxon>
        <taxon>Plasmodiidae</taxon>
        <taxon>Plasmodium</taxon>
        <taxon>Plasmodium (Plasmodium)</taxon>
    </lineage>
</organism>
<feature type="region of interest" description="Disordered" evidence="4">
    <location>
        <begin position="359"/>
        <end position="491"/>
    </location>
</feature>
<evidence type="ECO:0000256" key="3">
    <source>
        <dbReference type="SAM" id="Coils"/>
    </source>
</evidence>
<feature type="compositionally biased region" description="Basic and acidic residues" evidence="4">
    <location>
        <begin position="1379"/>
        <end position="1398"/>
    </location>
</feature>
<evidence type="ECO:0000256" key="1">
    <source>
        <dbReference type="ARBA" id="ARBA00022614"/>
    </source>
</evidence>
<feature type="coiled-coil region" evidence="3">
    <location>
        <begin position="2090"/>
        <end position="2156"/>
    </location>
</feature>
<reference evidence="6" key="1">
    <citation type="submission" date="2017-04" db="EMBL/GenBank/DDBJ databases">
        <title>Plasmodium gonderi genome.</title>
        <authorList>
            <person name="Arisue N."/>
            <person name="Honma H."/>
            <person name="Kawai S."/>
            <person name="Tougan T."/>
            <person name="Tanabe K."/>
            <person name="Horii T."/>
        </authorList>
    </citation>
    <scope>NUCLEOTIDE SEQUENCE [LARGE SCALE GENOMIC DNA]</scope>
    <source>
        <strain evidence="6">ATCC 30045</strain>
    </source>
</reference>
<protein>
    <recommendedName>
        <fullName evidence="7">Leucine-rich repeat protein</fullName>
    </recommendedName>
</protein>
<keyword evidence="1" id="KW-0433">Leucine-rich repeat</keyword>
<feature type="region of interest" description="Disordered" evidence="4">
    <location>
        <begin position="1048"/>
        <end position="1068"/>
    </location>
</feature>
<feature type="compositionally biased region" description="Acidic residues" evidence="4">
    <location>
        <begin position="1761"/>
        <end position="1789"/>
    </location>
</feature>
<evidence type="ECO:0000256" key="4">
    <source>
        <dbReference type="SAM" id="MobiDB-lite"/>
    </source>
</evidence>
<feature type="compositionally biased region" description="Basic and acidic residues" evidence="4">
    <location>
        <begin position="652"/>
        <end position="743"/>
    </location>
</feature>
<feature type="compositionally biased region" description="Basic and acidic residues" evidence="4">
    <location>
        <begin position="1680"/>
        <end position="1706"/>
    </location>
</feature>
<feature type="region of interest" description="Disordered" evidence="4">
    <location>
        <begin position="1098"/>
        <end position="1205"/>
    </location>
</feature>
<feature type="region of interest" description="Disordered" evidence="4">
    <location>
        <begin position="781"/>
        <end position="807"/>
    </location>
</feature>
<feature type="compositionally biased region" description="Acidic residues" evidence="4">
    <location>
        <begin position="874"/>
        <end position="919"/>
    </location>
</feature>
<dbReference type="PANTHER" id="PTHR45617:SF181">
    <property type="entry name" value="LP04042P"/>
    <property type="match status" value="1"/>
</dbReference>
<accession>A0A1Y1JHA4</accession>
<feature type="coiled-coil region" evidence="3">
    <location>
        <begin position="1897"/>
        <end position="1945"/>
    </location>
</feature>
<dbReference type="Gene3D" id="3.80.10.10">
    <property type="entry name" value="Ribonuclease Inhibitor"/>
    <property type="match status" value="2"/>
</dbReference>
<sequence>MLLDLSNCNLKSLEDSDIILEKLIELNSGYTSVTYLDVSNNYITSLKGLRCFENLKILNISNNGLLSLDGDYIPSSTEKIIAHHNNLSDICFKGIKKLSGCREEKDNKNELVGFEKRRYDDKHNGEIKNTLKKQLEDDSLNSSFYDTFSNNMINEHILYTNKNLPLNKLVYLDVSFNNIKKFTTFERYLHIINKKKTDRTHEGYSDDAHIKNFITNKTEQDVMILFFNSLETLYLRGNKLTNLKGLSVFKNLKILDLRSNLINHPVQLFYLLDNKNWLKQYNEKNFKKKNISNSYYAYFLCILQKYKDLKCLQNLFLKGNQHVLKPKHLFLSVYNVLRCANTRGGFTTDVVVETEKMDEEVEAEEVEAEEVEAEEVEAEEVEAEEVEAEEVEAEEVESEEEESEEVEAEEVEAEEVEAEEVESEEVEAEEVEAEEVEAEEVESEEVEAEEVESKEVESEKVEVEEEESDEAEAEERETREELEEDLSNKSKKNILRDFMNNFLNDFPNVMTHRDSAPSTKSLIMGKQSEEADSTDGAELDETASDRTVSDGTASDNMISGENQLDDSDMKNSYLDMYFDSEEVEDVPEELRCGFQRSWYRLEEFLKQGNGCVSRARDERGARKYRRRSPLEQNQTKARTGGRMGSETGTKIGSEKGTKIESETGTKIESEKGTKIESEKGTKIESEKGTKIESEKGTKIESEKGTKIESEKGTKIESEKGTKIESEKGTKIESETRTKIESETRTNINTQKKVQVESQKRAPVETQMVIGTEFMDKENKKLMKSKERNERKVHGKDNGTRGLMKKATNSSETYVLEDTSSYHYLKEGMKQNKGIDNKYKNHLSVHEKCMIQPGKFAAGRYKQMEEQNRESDERGESEEMEEIEKLEESEEMEKLEESEEMEEMDILEKSEEMEEMDILEEMEKLEERLGKKSGEKLDKEMNKELIEKSDEEWEKQSDEELDGQSDELDGQSDEEVDMDVTAGKIEKIIKNISRNMSKKSSKLVSSLYSKLRNSMDELRNHSKETPAVEGNEEHMINGARKYQLERVTNRGNKNGFPSELESVDKNPKRGIDVGLGLKNGYIVGDEVDKYERDEWNGDLFVEEEKCDDETADEEVTDEEAANDEVANDEVANEEAANDEVANEEVAHDEETDEEVSNNEVANDVVAHDEVTDAEVTDAEVTDAEVTDAEVTDAEVTDEEVEKPAERERFVLHTRNTEILKQINEKSEKSNTCIDRFPDESNRRHPVQMHTGIREMNVEENETSCSFSSVVKTKQKNSALKEILTNIKSFEICGSTNSSSVESDFFRDSSDEEIVPGGRYASENGSENGSEKLSENISKNVTKNVTKNVSKNVSENSCGESPNEEKIKDNCVMAKGDYEEENLHSEKEEPKENKTEEINRRGPLNSSSFKGSILNSENECKNKKVKCFSWKENSNDVVFIDGVSTTGAEGKRISYNKASGNGTKLKSIRKLAMGQRKEITETRQKNHSTEIKQVTERDEADEAGEEEEEDEEDEEDEADEADEADRAKEILCKGSTSGIDEKDAENDKPKEKKNEKELSDIKTEEDNKKLLMNSLKLNLHKNEKEKSFEEEKKTNTSHLYYSKIKNFPHYSASLKSESTDVTERDLHKYDIKWEKGVLKKYVQNSELDGENRFNGFYKWRDNIICAYPVRVQEVRVREIGGRSEREEIQREDSERDESEREESMREDSERDENEMEKSMREDSERDENEMEKSMRENSERDENEMEKSIREDSARDESKMEESEREDSERDESEREESEREDSERDESEREESEREIEGNERTNIDEEGLDNRRCLSNKGTSTSMKMKVAKEFRTGKEVLVDCKTSRSKENLKGLKTRGCTESGTDLLKKLNCLQTSSKIDSNMSNNLVFYLKEVCLMLGKEKQHNNILLKENRKLEKEVKLLKNNKEKLQKKIKNLEKNYNEKCTITKRYQNMQQRFKLSERDQMDMPDDDIEQQNKYIENAMEHLYNIFSDVLGEEHVITKRIENLANVYIKKEKKVEIYMISKRKELDLLKDVEEIVKKKNEYYKELQKKNEIINSLNSNLSKITKSVSDMKSGILENEKKTKDLLTQLSKKDSLIKELEKKNNEMVDEREKIFQKERSQLLDLLNNKDENVKSVKHYKEEIKNLEDKLKKYLDRNVHKIHDKNYEIMVDKLHDEQIKIHSLLTEKEKIINQKNIQIESLESQLQSWADEATNWVVVADKHTKLITNHNILKKNYEELKFKYIMDMKYVQTSKNEKVKELIKRYS</sequence>
<dbReference type="OrthoDB" id="271226at2759"/>
<dbReference type="Proteomes" id="UP000195521">
    <property type="component" value="Unassembled WGS sequence"/>
</dbReference>
<evidence type="ECO:0000256" key="2">
    <source>
        <dbReference type="ARBA" id="ARBA00022737"/>
    </source>
</evidence>
<feature type="region of interest" description="Disordered" evidence="4">
    <location>
        <begin position="506"/>
        <end position="570"/>
    </location>
</feature>
<feature type="region of interest" description="Disordered" evidence="4">
    <location>
        <begin position="1294"/>
        <end position="1411"/>
    </location>
</feature>
<feature type="compositionally biased region" description="Basic and acidic residues" evidence="4">
    <location>
        <begin position="1473"/>
        <end position="1495"/>
    </location>
</feature>
<feature type="compositionally biased region" description="Polar residues" evidence="4">
    <location>
        <begin position="1402"/>
        <end position="1411"/>
    </location>
</feature>
<feature type="region of interest" description="Disordered" evidence="4">
    <location>
        <begin position="1224"/>
        <end position="1245"/>
    </location>
</feature>
<feature type="coiled-coil region" evidence="3">
    <location>
        <begin position="2031"/>
        <end position="2061"/>
    </location>
</feature>